<keyword evidence="3" id="KW-1185">Reference proteome</keyword>
<accession>A0AAU8PML6</accession>
<organism evidence="2 3">
    <name type="scientific">Desulfofundulus kuznetsovii (strain DSM 6115 / VKM B-1805 / 17)</name>
    <name type="common">Desulfotomaculum kuznetsovii</name>
    <dbReference type="NCBI Taxonomy" id="760568"/>
    <lineage>
        <taxon>Bacteria</taxon>
        <taxon>Bacillati</taxon>
        <taxon>Bacillota</taxon>
        <taxon>Clostridia</taxon>
        <taxon>Eubacteriales</taxon>
        <taxon>Peptococcaceae</taxon>
        <taxon>Desulfofundulus</taxon>
    </lineage>
</organism>
<name>A0AAU8PML6_DESK7</name>
<evidence type="ECO:0008006" key="4">
    <source>
        <dbReference type="Google" id="ProtNLM"/>
    </source>
</evidence>
<sequence length="110" mass="11816">MMRTAVLGFLIFFTIILTGCSRDAGEANRAQFPGVPDGQAQRFKIIYEHSETRNLGGFTVLRDNATGYEYLIITGLNGAPTVVPLQKPGVTSQPSGQTTSLEPGLLSTAR</sequence>
<evidence type="ECO:0000256" key="1">
    <source>
        <dbReference type="SAM" id="MobiDB-lite"/>
    </source>
</evidence>
<dbReference type="RefSeq" id="WP_013822482.1">
    <property type="nucleotide sequence ID" value="NC_015573.1"/>
</dbReference>
<feature type="compositionally biased region" description="Polar residues" evidence="1">
    <location>
        <begin position="89"/>
        <end position="101"/>
    </location>
</feature>
<gene>
    <name evidence="2" type="ordered locus">Desku_1384</name>
</gene>
<proteinExistence type="predicted"/>
<feature type="region of interest" description="Disordered" evidence="1">
    <location>
        <begin position="86"/>
        <end position="110"/>
    </location>
</feature>
<dbReference type="KEGG" id="dku:Desku_1384"/>
<reference evidence="3" key="1">
    <citation type="submission" date="2011-05" db="EMBL/GenBank/DDBJ databases">
        <title>Complete sequence of Desulfotomaculum kuznetsovii DSM 6115.</title>
        <authorList>
            <person name="Lucas S."/>
            <person name="Han J."/>
            <person name="Lapidus A."/>
            <person name="Cheng J.-F."/>
            <person name="Goodwin L."/>
            <person name="Pitluck S."/>
            <person name="Peters L."/>
            <person name="Mikhailova N."/>
            <person name="Lu M."/>
            <person name="Saunders E."/>
            <person name="Han C."/>
            <person name="Tapia R."/>
            <person name="Land M."/>
            <person name="Hauser L."/>
            <person name="Kyrpides N."/>
            <person name="Ivanova N."/>
            <person name="Pagani I."/>
            <person name="Nazina T."/>
            <person name="Ivanova A."/>
            <person name="Parshina S."/>
            <person name="Kuever J."/>
            <person name="Muyzer G."/>
            <person name="Plugge C."/>
            <person name="Stams A."/>
            <person name="Woyke T."/>
        </authorList>
    </citation>
    <scope>NUCLEOTIDE SEQUENCE [LARGE SCALE GENOMIC DNA]</scope>
    <source>
        <strain evidence="3">DSM 6115 / VKM B-1805 / 17</strain>
    </source>
</reference>
<protein>
    <recommendedName>
        <fullName evidence="4">PrcB C-terminal domain-containing protein</fullName>
    </recommendedName>
</protein>
<dbReference type="EMBL" id="CP002770">
    <property type="protein sequence ID" value="AEG14967.1"/>
    <property type="molecule type" value="Genomic_DNA"/>
</dbReference>
<dbReference type="AlphaFoldDB" id="A0AAU8PML6"/>
<evidence type="ECO:0000313" key="3">
    <source>
        <dbReference type="Proteomes" id="UP000009229"/>
    </source>
</evidence>
<dbReference type="PROSITE" id="PS51257">
    <property type="entry name" value="PROKAR_LIPOPROTEIN"/>
    <property type="match status" value="1"/>
</dbReference>
<evidence type="ECO:0000313" key="2">
    <source>
        <dbReference type="EMBL" id="AEG14967.1"/>
    </source>
</evidence>
<dbReference type="Proteomes" id="UP000009229">
    <property type="component" value="Chromosome"/>
</dbReference>